<dbReference type="Proteomes" id="UP000283530">
    <property type="component" value="Unassembled WGS sequence"/>
</dbReference>
<dbReference type="PANTHER" id="PTHR33103">
    <property type="entry name" value="OS01G0153900 PROTEIN"/>
    <property type="match status" value="1"/>
</dbReference>
<accession>A0A3S3NY83</accession>
<evidence type="ECO:0000313" key="2">
    <source>
        <dbReference type="Proteomes" id="UP000283530"/>
    </source>
</evidence>
<sequence length="512" mass="57304">MASNPLTLKLLINKQSNHVIYAESGKDFVDILLSFLTMPVSSIIRLTTRHPKIGSLNSLYESVEDLDVHYMQTKACKNMLLHPRSAAEEQYENLVIDIDEDTNPTEYYVCPLWVCAYRTHCLVSTVANAKCRCGQVMHRRLYRKKGDDGIDGRDGGFVKGGTGFMISDDLNVFPVSTSKSLELIRKAAVSESTVLEQRNVNVGRREVLHLLNCMLHSKTPLTDVFLEEKDMVDGINLDLNVMNLNLKDVGVDFNDIAQPQTEKEIETETDSKKVSLKLLMSKSNNRVLYAEGGEEFPNLLFSFLTFPLGSIVKCLGGTTTMGCLDNLYKSVEGLNNNDYMRSEECKAMLLDPKLALHFGCQNQLLQIEEQVPYQPTLSVCESCNCFGPYIKDYGNWICSHEVSKVQLSTLNPKFPNVVMEHGGAFMAGPAMFMVTDELIVKPLSPISGISLLNGLNINNNDLEERFVKVGKEEALSILKASLISKTVLSDVFSSKKPQQKYIMLYGKKFPFP</sequence>
<evidence type="ECO:0000313" key="1">
    <source>
        <dbReference type="EMBL" id="RWR96785.1"/>
    </source>
</evidence>
<dbReference type="PANTHER" id="PTHR33103:SF27">
    <property type="entry name" value="OS04G0594700 PROTEIN"/>
    <property type="match status" value="1"/>
</dbReference>
<comment type="caution">
    <text evidence="1">The sequence shown here is derived from an EMBL/GenBank/DDBJ whole genome shotgun (WGS) entry which is preliminary data.</text>
</comment>
<reference evidence="1 2" key="1">
    <citation type="journal article" date="2019" name="Nat. Plants">
        <title>Stout camphor tree genome fills gaps in understanding of flowering plant genome evolution.</title>
        <authorList>
            <person name="Chaw S.M."/>
            <person name="Liu Y.C."/>
            <person name="Wu Y.W."/>
            <person name="Wang H.Y."/>
            <person name="Lin C.I."/>
            <person name="Wu C.S."/>
            <person name="Ke H.M."/>
            <person name="Chang L.Y."/>
            <person name="Hsu C.Y."/>
            <person name="Yang H.T."/>
            <person name="Sudianto E."/>
            <person name="Hsu M.H."/>
            <person name="Wu K.P."/>
            <person name="Wang L.N."/>
            <person name="Leebens-Mack J.H."/>
            <person name="Tsai I.J."/>
        </authorList>
    </citation>
    <scope>NUCLEOTIDE SEQUENCE [LARGE SCALE GENOMIC DNA]</scope>
    <source>
        <strain evidence="2">cv. Chaw 1501</strain>
        <tissue evidence="1">Young leaves</tissue>
    </source>
</reference>
<keyword evidence="2" id="KW-1185">Reference proteome</keyword>
<evidence type="ECO:0008006" key="3">
    <source>
        <dbReference type="Google" id="ProtNLM"/>
    </source>
</evidence>
<dbReference type="InterPro" id="IPR007750">
    <property type="entry name" value="DUF674"/>
</dbReference>
<organism evidence="1 2">
    <name type="scientific">Cinnamomum micranthum f. kanehirae</name>
    <dbReference type="NCBI Taxonomy" id="337451"/>
    <lineage>
        <taxon>Eukaryota</taxon>
        <taxon>Viridiplantae</taxon>
        <taxon>Streptophyta</taxon>
        <taxon>Embryophyta</taxon>
        <taxon>Tracheophyta</taxon>
        <taxon>Spermatophyta</taxon>
        <taxon>Magnoliopsida</taxon>
        <taxon>Magnoliidae</taxon>
        <taxon>Laurales</taxon>
        <taxon>Lauraceae</taxon>
        <taxon>Cinnamomum</taxon>
    </lineage>
</organism>
<gene>
    <name evidence="1" type="ORF">CKAN_02618700</name>
</gene>
<proteinExistence type="predicted"/>
<dbReference type="Pfam" id="PF05056">
    <property type="entry name" value="DUF674"/>
    <property type="match status" value="1"/>
</dbReference>
<dbReference type="EMBL" id="QPKB01000012">
    <property type="protein sequence ID" value="RWR96785.1"/>
    <property type="molecule type" value="Genomic_DNA"/>
</dbReference>
<dbReference type="OrthoDB" id="1277335at2759"/>
<protein>
    <recommendedName>
        <fullName evidence="3">DUF674 domain-containing protein</fullName>
    </recommendedName>
</protein>
<name>A0A3S3NY83_9MAGN</name>
<dbReference type="AlphaFoldDB" id="A0A3S3NY83"/>